<dbReference type="EMBL" id="JAKJXO020000003">
    <property type="protein sequence ID" value="KAL1607946.1"/>
    <property type="molecule type" value="Genomic_DNA"/>
</dbReference>
<dbReference type="InterPro" id="IPR001300">
    <property type="entry name" value="Peptidase_C2_calpain_cat"/>
</dbReference>
<comment type="caution">
    <text evidence="1">Lacks conserved residue(s) required for the propagation of feature annotation.</text>
</comment>
<dbReference type="PANTHER" id="PTHR10183:SF425">
    <property type="entry name" value="CALPAIN-5"/>
    <property type="match status" value="1"/>
</dbReference>
<gene>
    <name evidence="4" type="ORF">SLS60_002885</name>
</gene>
<feature type="compositionally biased region" description="Basic and acidic residues" evidence="2">
    <location>
        <begin position="205"/>
        <end position="275"/>
    </location>
</feature>
<dbReference type="Proteomes" id="UP001521785">
    <property type="component" value="Unassembled WGS sequence"/>
</dbReference>
<dbReference type="PANTHER" id="PTHR10183">
    <property type="entry name" value="CALPAIN"/>
    <property type="match status" value="1"/>
</dbReference>
<feature type="compositionally biased region" description="Low complexity" evidence="2">
    <location>
        <begin position="325"/>
        <end position="334"/>
    </location>
</feature>
<evidence type="ECO:0000313" key="5">
    <source>
        <dbReference type="Proteomes" id="UP001521785"/>
    </source>
</evidence>
<sequence>MGMGEWNGAWSDGSKEWNAYWLEKLDHRFGNDGLFWMSYDDLCKRFDLLDRTRLFDNEWTVVQSWTSVSVAWVTGYLNIKFVVEIKKAGPTVFVLSQLDERYFRGLEGKYSFDLHFVLQEEGAPSGDHIVRARGAWFGNRSVSAEVTLQPGKYEIVPKVVAKRYSEVPDVYEVVTKVADRNPQKLRQIGMNYDIANAKGIVQLSTEDKKKKEDEKQAAEEKQKKEKEEADKERAEFELWKKEKREREEKEKAEKEKGGPEETKPNTKEDNLKPDSHQPNQEAAKGTTAVDTQQPVKDVGPNKDEETTSGEIPLRPKADVPPPVTSPTASGSALPLLPPPPPSAHGDSYAFGPPSPILGPPGPVFADDIGPVLPPVAPPVQQDVKKWNAICVLGLRVCSQHPDVSIKLMKPKDAEEGALLDVDGAQAGATMA</sequence>
<keyword evidence="5" id="KW-1185">Reference proteome</keyword>
<dbReference type="InterPro" id="IPR022684">
    <property type="entry name" value="Calpain_cysteine_protease"/>
</dbReference>
<proteinExistence type="predicted"/>
<dbReference type="Pfam" id="PF00648">
    <property type="entry name" value="Peptidase_C2"/>
    <property type="match status" value="1"/>
</dbReference>
<evidence type="ECO:0000313" key="4">
    <source>
        <dbReference type="EMBL" id="KAL1607946.1"/>
    </source>
</evidence>
<protein>
    <recommendedName>
        <fullName evidence="3">Calpain catalytic domain-containing protein</fullName>
    </recommendedName>
</protein>
<dbReference type="Gene3D" id="3.90.70.10">
    <property type="entry name" value="Cysteine proteinases"/>
    <property type="match status" value="1"/>
</dbReference>
<feature type="compositionally biased region" description="Pro residues" evidence="2">
    <location>
        <begin position="352"/>
        <end position="362"/>
    </location>
</feature>
<dbReference type="PROSITE" id="PS50203">
    <property type="entry name" value="CALPAIN_CAT"/>
    <property type="match status" value="1"/>
</dbReference>
<comment type="caution">
    <text evidence="4">The sequence shown here is derived from an EMBL/GenBank/DDBJ whole genome shotgun (WGS) entry which is preliminary data.</text>
</comment>
<accession>A0ABR3RU32</accession>
<name>A0ABR3RU32_9PLEO</name>
<dbReference type="InterPro" id="IPR036213">
    <property type="entry name" value="Calpain_III_sf"/>
</dbReference>
<feature type="region of interest" description="Disordered" evidence="2">
    <location>
        <begin position="205"/>
        <end position="362"/>
    </location>
</feature>
<feature type="domain" description="Calpain catalytic" evidence="3">
    <location>
        <begin position="1"/>
        <end position="55"/>
    </location>
</feature>
<reference evidence="4 5" key="1">
    <citation type="submission" date="2024-02" db="EMBL/GenBank/DDBJ databases">
        <title>De novo assembly and annotation of 12 fungi associated with fruit tree decline syndrome in Ontario, Canada.</title>
        <authorList>
            <person name="Sulman M."/>
            <person name="Ellouze W."/>
            <person name="Ilyukhin E."/>
        </authorList>
    </citation>
    <scope>NUCLEOTIDE SEQUENCE [LARGE SCALE GENOMIC DNA]</scope>
    <source>
        <strain evidence="4 5">M42-189</strain>
    </source>
</reference>
<dbReference type="InterPro" id="IPR038765">
    <property type="entry name" value="Papain-like_cys_pep_sf"/>
</dbReference>
<dbReference type="SUPFAM" id="SSF49758">
    <property type="entry name" value="Calpain large subunit, middle domain (domain III)"/>
    <property type="match status" value="1"/>
</dbReference>
<evidence type="ECO:0000259" key="3">
    <source>
        <dbReference type="PROSITE" id="PS50203"/>
    </source>
</evidence>
<organism evidence="4 5">
    <name type="scientific">Paraconiothyrium brasiliense</name>
    <dbReference type="NCBI Taxonomy" id="300254"/>
    <lineage>
        <taxon>Eukaryota</taxon>
        <taxon>Fungi</taxon>
        <taxon>Dikarya</taxon>
        <taxon>Ascomycota</taxon>
        <taxon>Pezizomycotina</taxon>
        <taxon>Dothideomycetes</taxon>
        <taxon>Pleosporomycetidae</taxon>
        <taxon>Pleosporales</taxon>
        <taxon>Massarineae</taxon>
        <taxon>Didymosphaeriaceae</taxon>
        <taxon>Paraconiothyrium</taxon>
    </lineage>
</organism>
<dbReference type="SUPFAM" id="SSF54001">
    <property type="entry name" value="Cysteine proteinases"/>
    <property type="match status" value="1"/>
</dbReference>
<evidence type="ECO:0000256" key="1">
    <source>
        <dbReference type="PROSITE-ProRule" id="PRU00239"/>
    </source>
</evidence>
<evidence type="ECO:0000256" key="2">
    <source>
        <dbReference type="SAM" id="MobiDB-lite"/>
    </source>
</evidence>